<organism evidence="2 3">
    <name type="scientific">Actinoallomurus vinaceus</name>
    <dbReference type="NCBI Taxonomy" id="1080074"/>
    <lineage>
        <taxon>Bacteria</taxon>
        <taxon>Bacillati</taxon>
        <taxon>Actinomycetota</taxon>
        <taxon>Actinomycetes</taxon>
        <taxon>Streptosporangiales</taxon>
        <taxon>Thermomonosporaceae</taxon>
        <taxon>Actinoallomurus</taxon>
    </lineage>
</organism>
<evidence type="ECO:0000313" key="3">
    <source>
        <dbReference type="Proteomes" id="UP001501442"/>
    </source>
</evidence>
<sequence>MVPSIAQTAVIGAIPLAAAMVAFWRIGIETKGRALEVITGEAGSS</sequence>
<keyword evidence="1" id="KW-0472">Membrane</keyword>
<gene>
    <name evidence="2" type="ORF">GCM10023196_002740</name>
</gene>
<dbReference type="EMBL" id="BAABHK010000001">
    <property type="protein sequence ID" value="GAA4620100.1"/>
    <property type="molecule type" value="Genomic_DNA"/>
</dbReference>
<keyword evidence="3" id="KW-1185">Reference proteome</keyword>
<keyword evidence="1" id="KW-1133">Transmembrane helix</keyword>
<keyword evidence="1" id="KW-0812">Transmembrane</keyword>
<accession>A0ABP8U1V2</accession>
<dbReference type="Proteomes" id="UP001501442">
    <property type="component" value="Unassembled WGS sequence"/>
</dbReference>
<proteinExistence type="predicted"/>
<dbReference type="RefSeq" id="WP_345428474.1">
    <property type="nucleotide sequence ID" value="NZ_BAABHK010000001.1"/>
</dbReference>
<reference evidence="3" key="1">
    <citation type="journal article" date="2019" name="Int. J. Syst. Evol. Microbiol.">
        <title>The Global Catalogue of Microorganisms (GCM) 10K type strain sequencing project: providing services to taxonomists for standard genome sequencing and annotation.</title>
        <authorList>
            <consortium name="The Broad Institute Genomics Platform"/>
            <consortium name="The Broad Institute Genome Sequencing Center for Infectious Disease"/>
            <person name="Wu L."/>
            <person name="Ma J."/>
        </authorList>
    </citation>
    <scope>NUCLEOTIDE SEQUENCE [LARGE SCALE GENOMIC DNA]</scope>
    <source>
        <strain evidence="3">JCM 17939</strain>
    </source>
</reference>
<evidence type="ECO:0000256" key="1">
    <source>
        <dbReference type="SAM" id="Phobius"/>
    </source>
</evidence>
<evidence type="ECO:0000313" key="2">
    <source>
        <dbReference type="EMBL" id="GAA4620100.1"/>
    </source>
</evidence>
<name>A0ABP8U1V2_9ACTN</name>
<comment type="caution">
    <text evidence="2">The sequence shown here is derived from an EMBL/GenBank/DDBJ whole genome shotgun (WGS) entry which is preliminary data.</text>
</comment>
<protein>
    <submittedName>
        <fullName evidence="2">Uncharacterized protein</fullName>
    </submittedName>
</protein>
<feature type="transmembrane region" description="Helical" evidence="1">
    <location>
        <begin position="6"/>
        <end position="24"/>
    </location>
</feature>